<comment type="pathway">
    <text evidence="3 14 15">Sulfur metabolism; hydrogen sulfide biosynthesis; sulfite from sulfate: step 2/3.</text>
</comment>
<dbReference type="CDD" id="cd02027">
    <property type="entry name" value="APSK"/>
    <property type="match status" value="1"/>
</dbReference>
<evidence type="ECO:0000256" key="1">
    <source>
        <dbReference type="ARBA" id="ARBA00001823"/>
    </source>
</evidence>
<dbReference type="PATRIC" id="fig|1141662.3.peg.21"/>
<dbReference type="GO" id="GO:0070814">
    <property type="term" value="P:hydrogen sulfide biosynthetic process"/>
    <property type="evidence" value="ECO:0007669"/>
    <property type="project" value="UniProtKB-UniRule"/>
</dbReference>
<evidence type="ECO:0000256" key="9">
    <source>
        <dbReference type="ARBA" id="ARBA00022777"/>
    </source>
</evidence>
<dbReference type="InterPro" id="IPR059117">
    <property type="entry name" value="APS_kinase_dom"/>
</dbReference>
<evidence type="ECO:0000256" key="14">
    <source>
        <dbReference type="HAMAP-Rule" id="MF_00065"/>
    </source>
</evidence>
<dbReference type="InterPro" id="IPR027417">
    <property type="entry name" value="P-loop_NTPase"/>
</dbReference>
<evidence type="ECO:0000256" key="10">
    <source>
        <dbReference type="ARBA" id="ARBA00022840"/>
    </source>
</evidence>
<keyword evidence="18" id="KW-1185">Reference proteome</keyword>
<keyword evidence="7 14" id="KW-0808">Transferase</keyword>
<dbReference type="OrthoDB" id="9804504at2"/>
<dbReference type="UniPathway" id="UPA00140">
    <property type="reaction ID" value="UER00205"/>
</dbReference>
<organism evidence="17 18">
    <name type="scientific">Providencia burhodogranariea DSM 19968</name>
    <dbReference type="NCBI Taxonomy" id="1141662"/>
    <lineage>
        <taxon>Bacteria</taxon>
        <taxon>Pseudomonadati</taxon>
        <taxon>Pseudomonadota</taxon>
        <taxon>Gammaproteobacteria</taxon>
        <taxon>Enterobacterales</taxon>
        <taxon>Morganellaceae</taxon>
        <taxon>Providencia</taxon>
    </lineage>
</organism>
<dbReference type="RefSeq" id="WP_008910073.1">
    <property type="nucleotide sequence ID" value="NZ_KB233222.1"/>
</dbReference>
<comment type="caution">
    <text evidence="17">The sequence shown here is derived from an EMBL/GenBank/DDBJ whole genome shotgun (WGS) entry which is preliminary data.</text>
</comment>
<reference evidence="17 18" key="1">
    <citation type="journal article" date="2012" name="BMC Genomics">
        <title>Comparative genomics of bacteria in the genus Providencia isolated from wild Drosophila melanogaster.</title>
        <authorList>
            <person name="Galac M.R."/>
            <person name="Lazzaro B.P."/>
        </authorList>
    </citation>
    <scope>NUCLEOTIDE SEQUENCE [LARGE SCALE GENOMIC DNA]</scope>
    <source>
        <strain evidence="17 18">DSM 19968</strain>
    </source>
</reference>
<gene>
    <name evidence="14" type="primary">cysC</name>
    <name evidence="17" type="ORF">OOA_00105</name>
</gene>
<dbReference type="Proteomes" id="UP000009336">
    <property type="component" value="Unassembled WGS sequence"/>
</dbReference>
<evidence type="ECO:0000256" key="11">
    <source>
        <dbReference type="ARBA" id="ARBA00029724"/>
    </source>
</evidence>
<dbReference type="STRING" id="1141662.OOA_00105"/>
<dbReference type="NCBIfam" id="TIGR00455">
    <property type="entry name" value="apsK"/>
    <property type="match status" value="1"/>
</dbReference>
<dbReference type="HAMAP" id="MF_00065">
    <property type="entry name" value="Adenylyl_sulf_kinase"/>
    <property type="match status" value="1"/>
</dbReference>
<keyword evidence="14" id="KW-0597">Phosphoprotein</keyword>
<evidence type="ECO:0000256" key="4">
    <source>
        <dbReference type="ARBA" id="ARBA00007008"/>
    </source>
</evidence>
<feature type="active site" description="Phosphoserine intermediate" evidence="14">
    <location>
        <position position="109"/>
    </location>
</feature>
<feature type="binding site" evidence="14">
    <location>
        <begin position="35"/>
        <end position="42"/>
    </location>
    <ligand>
        <name>ATP</name>
        <dbReference type="ChEBI" id="CHEBI:30616"/>
    </ligand>
</feature>
<dbReference type="eggNOG" id="COG0529">
    <property type="taxonomic scope" value="Bacteria"/>
</dbReference>
<dbReference type="Gene3D" id="3.40.50.300">
    <property type="entry name" value="P-loop containing nucleotide triphosphate hydrolases"/>
    <property type="match status" value="1"/>
</dbReference>
<comment type="similarity">
    <text evidence="4 14 15">Belongs to the APS kinase family.</text>
</comment>
<proteinExistence type="inferred from homology"/>
<dbReference type="GO" id="GO:0004020">
    <property type="term" value="F:adenylylsulfate kinase activity"/>
    <property type="evidence" value="ECO:0007669"/>
    <property type="project" value="UniProtKB-UniRule"/>
</dbReference>
<evidence type="ECO:0000259" key="16">
    <source>
        <dbReference type="Pfam" id="PF01583"/>
    </source>
</evidence>
<dbReference type="PANTHER" id="PTHR11055">
    <property type="entry name" value="BIFUNCTIONAL 3'-PHOSPHOADENOSINE 5'-PHOSPHOSULFATE SYNTHASE"/>
    <property type="match status" value="1"/>
</dbReference>
<evidence type="ECO:0000256" key="7">
    <source>
        <dbReference type="ARBA" id="ARBA00022679"/>
    </source>
</evidence>
<dbReference type="SUPFAM" id="SSF52540">
    <property type="entry name" value="P-loop containing nucleoside triphosphate hydrolases"/>
    <property type="match status" value="1"/>
</dbReference>
<keyword evidence="9 14" id="KW-0418">Kinase</keyword>
<dbReference type="GO" id="GO:0005524">
    <property type="term" value="F:ATP binding"/>
    <property type="evidence" value="ECO:0007669"/>
    <property type="project" value="UniProtKB-UniRule"/>
</dbReference>
<evidence type="ECO:0000256" key="13">
    <source>
        <dbReference type="ARBA" id="ARBA00031464"/>
    </source>
</evidence>
<dbReference type="FunFam" id="3.40.50.300:FF:000212">
    <property type="entry name" value="Adenylyl-sulfate kinase"/>
    <property type="match status" value="1"/>
</dbReference>
<evidence type="ECO:0000313" key="18">
    <source>
        <dbReference type="Proteomes" id="UP000009336"/>
    </source>
</evidence>
<dbReference type="AlphaFoldDB" id="K8XAS5"/>
<sequence>MNPTNENIVWHDYLITRQSREKIYGHKGAVLWFTGLSGSGKSTLAGATEHALAAVGVKTYLLDGDNVRHGLCRDLGFSDADRQENIRRIGEVAKLMVDAGLIVATAFISPYREDRERVRNLFEADQFFELHVATPVEICEQRDPKGLYKQARAGKIKQFTGIDSPYQEPLQPELRIDGDQIIADSVAQIIALLSIKRVINS</sequence>
<feature type="domain" description="APS kinase" evidence="16">
    <location>
        <begin position="27"/>
        <end position="177"/>
    </location>
</feature>
<evidence type="ECO:0000256" key="2">
    <source>
        <dbReference type="ARBA" id="ARBA00002632"/>
    </source>
</evidence>
<evidence type="ECO:0000256" key="3">
    <source>
        <dbReference type="ARBA" id="ARBA00004806"/>
    </source>
</evidence>
<dbReference type="InterPro" id="IPR002891">
    <property type="entry name" value="APS"/>
</dbReference>
<dbReference type="EC" id="2.7.1.25" evidence="5 14"/>
<evidence type="ECO:0000313" key="17">
    <source>
        <dbReference type="EMBL" id="EKT65545.1"/>
    </source>
</evidence>
<evidence type="ECO:0000256" key="15">
    <source>
        <dbReference type="RuleBase" id="RU004347"/>
    </source>
</evidence>
<dbReference type="EMBL" id="AKKL01000001">
    <property type="protein sequence ID" value="EKT65545.1"/>
    <property type="molecule type" value="Genomic_DNA"/>
</dbReference>
<dbReference type="NCBIfam" id="NF003013">
    <property type="entry name" value="PRK03846.1"/>
    <property type="match status" value="1"/>
</dbReference>
<accession>K8XAS5</accession>
<keyword evidence="8 14" id="KW-0547">Nucleotide-binding</keyword>
<evidence type="ECO:0000256" key="5">
    <source>
        <dbReference type="ARBA" id="ARBA00012121"/>
    </source>
</evidence>
<evidence type="ECO:0000256" key="12">
    <source>
        <dbReference type="ARBA" id="ARBA00031393"/>
    </source>
</evidence>
<comment type="function">
    <text evidence="2 14 15">Catalyzes the synthesis of activated sulfate.</text>
</comment>
<protein>
    <recommendedName>
        <fullName evidence="6 14">Adenylyl-sulfate kinase</fullName>
        <ecNumber evidence="5 14">2.7.1.25</ecNumber>
    </recommendedName>
    <alternativeName>
        <fullName evidence="12 14">APS kinase</fullName>
    </alternativeName>
    <alternativeName>
        <fullName evidence="13 14">ATP adenosine-5'-phosphosulfate 3'-phosphotransferase</fullName>
    </alternativeName>
    <alternativeName>
        <fullName evidence="11 14">Adenosine-5'-phosphosulfate kinase</fullName>
    </alternativeName>
</protein>
<evidence type="ECO:0000256" key="6">
    <source>
        <dbReference type="ARBA" id="ARBA00018163"/>
    </source>
</evidence>
<dbReference type="Pfam" id="PF01583">
    <property type="entry name" value="APS_kinase"/>
    <property type="match status" value="1"/>
</dbReference>
<keyword evidence="10 14" id="KW-0067">ATP-binding</keyword>
<dbReference type="HOGENOM" id="CLU_046932_1_0_6"/>
<name>K8XAS5_9GAMM</name>
<evidence type="ECO:0000256" key="8">
    <source>
        <dbReference type="ARBA" id="ARBA00022741"/>
    </source>
</evidence>
<dbReference type="GO" id="GO:0000103">
    <property type="term" value="P:sulfate assimilation"/>
    <property type="evidence" value="ECO:0007669"/>
    <property type="project" value="UniProtKB-UniRule"/>
</dbReference>
<comment type="catalytic activity">
    <reaction evidence="1 14 15">
        <text>adenosine 5'-phosphosulfate + ATP = 3'-phosphoadenylyl sulfate + ADP + H(+)</text>
        <dbReference type="Rhea" id="RHEA:24152"/>
        <dbReference type="ChEBI" id="CHEBI:15378"/>
        <dbReference type="ChEBI" id="CHEBI:30616"/>
        <dbReference type="ChEBI" id="CHEBI:58243"/>
        <dbReference type="ChEBI" id="CHEBI:58339"/>
        <dbReference type="ChEBI" id="CHEBI:456216"/>
        <dbReference type="EC" id="2.7.1.25"/>
    </reaction>
</comment>
<dbReference type="PANTHER" id="PTHR11055:SF63">
    <property type="entry name" value="ADENYLYL-SULFATE KINASE 1, CHLOROPLASTIC"/>
    <property type="match status" value="1"/>
</dbReference>